<organism evidence="8 9">
    <name type="scientific">Clostridium malenominatum</name>
    <dbReference type="NCBI Taxonomy" id="1539"/>
    <lineage>
        <taxon>Bacteria</taxon>
        <taxon>Bacillati</taxon>
        <taxon>Bacillota</taxon>
        <taxon>Clostridia</taxon>
        <taxon>Eubacteriales</taxon>
        <taxon>Clostridiaceae</taxon>
        <taxon>Clostridium</taxon>
    </lineage>
</organism>
<proteinExistence type="predicted"/>
<feature type="signal peptide" evidence="7">
    <location>
        <begin position="1"/>
        <end position="23"/>
    </location>
</feature>
<evidence type="ECO:0000256" key="7">
    <source>
        <dbReference type="SAM" id="SignalP"/>
    </source>
</evidence>
<keyword evidence="9" id="KW-1185">Reference proteome</keyword>
<evidence type="ECO:0000256" key="3">
    <source>
        <dbReference type="ARBA" id="ARBA00022692"/>
    </source>
</evidence>
<dbReference type="Proteomes" id="UP001500339">
    <property type="component" value="Unassembled WGS sequence"/>
</dbReference>
<evidence type="ECO:0000256" key="6">
    <source>
        <dbReference type="SAM" id="Coils"/>
    </source>
</evidence>
<dbReference type="RefSeq" id="WP_343770026.1">
    <property type="nucleotide sequence ID" value="NZ_BAAACF010000003.1"/>
</dbReference>
<evidence type="ECO:0000256" key="1">
    <source>
        <dbReference type="ARBA" id="ARBA00004442"/>
    </source>
</evidence>
<evidence type="ECO:0000256" key="4">
    <source>
        <dbReference type="ARBA" id="ARBA00023136"/>
    </source>
</evidence>
<feature type="coiled-coil region" evidence="6">
    <location>
        <begin position="136"/>
        <end position="194"/>
    </location>
</feature>
<dbReference type="EMBL" id="BAAACF010000003">
    <property type="protein sequence ID" value="GAA0727009.1"/>
    <property type="molecule type" value="Genomic_DNA"/>
</dbReference>
<evidence type="ECO:0000313" key="8">
    <source>
        <dbReference type="EMBL" id="GAA0727009.1"/>
    </source>
</evidence>
<reference evidence="8 9" key="1">
    <citation type="journal article" date="2019" name="Int. J. Syst. Evol. Microbiol.">
        <title>The Global Catalogue of Microorganisms (GCM) 10K type strain sequencing project: providing services to taxonomists for standard genome sequencing and annotation.</title>
        <authorList>
            <consortium name="The Broad Institute Genomics Platform"/>
            <consortium name="The Broad Institute Genome Sequencing Center for Infectious Disease"/>
            <person name="Wu L."/>
            <person name="Ma J."/>
        </authorList>
    </citation>
    <scope>NUCLEOTIDE SEQUENCE [LARGE SCALE GENOMIC DNA]</scope>
    <source>
        <strain evidence="8 9">JCM 1405</strain>
    </source>
</reference>
<keyword evidence="6" id="KW-0175">Coiled coil</keyword>
<protein>
    <submittedName>
        <fullName evidence="8">TolC family protein</fullName>
    </submittedName>
</protein>
<comment type="caution">
    <text evidence="8">The sequence shown here is derived from an EMBL/GenBank/DDBJ whole genome shotgun (WGS) entry which is preliminary data.</text>
</comment>
<evidence type="ECO:0000256" key="2">
    <source>
        <dbReference type="ARBA" id="ARBA00022452"/>
    </source>
</evidence>
<keyword evidence="4" id="KW-0472">Membrane</keyword>
<keyword evidence="2" id="KW-1134">Transmembrane beta strand</keyword>
<sequence length="375" mass="42254">MKKKFAVFMALVMAVGISLPVYAVVDNSTSSSEINSKIIADGSASLNLSLEDALKRVETSYNQILLDDRYIEILDRQYHQAMAYKDSGSNSLEEDGEKTLKLNVPVALYNLNNKKHEREVNLKTAKVTITNEYQNILAAQQNIDYINEEISKLQKEMNSINAKINVGLAKASDIEQFKATMATYEANLSSAQSKMKSSVISLKNDLGIDLNTEIVLTSKPIEYVKFNDSLIYKRIQTAIENSYNIKALKQEIENTEIEYNIYDRFSNANKDSTEIKLEGLKNQLEQMPNSIEVRLRTQYNTLKSLENGIEADKLNIEAAEINLEIAQENYNLGQITYLDLLSAELQLSKAKNTLQQDIISYMAAVATLENSLELQ</sequence>
<feature type="coiled-coil region" evidence="6">
    <location>
        <begin position="302"/>
        <end position="329"/>
    </location>
</feature>
<dbReference type="PANTHER" id="PTHR30026">
    <property type="entry name" value="OUTER MEMBRANE PROTEIN TOLC"/>
    <property type="match status" value="1"/>
</dbReference>
<dbReference type="PANTHER" id="PTHR30026:SF20">
    <property type="entry name" value="OUTER MEMBRANE PROTEIN TOLC"/>
    <property type="match status" value="1"/>
</dbReference>
<dbReference type="SUPFAM" id="SSF56954">
    <property type="entry name" value="Outer membrane efflux proteins (OEP)"/>
    <property type="match status" value="1"/>
</dbReference>
<keyword evidence="5" id="KW-0998">Cell outer membrane</keyword>
<evidence type="ECO:0000313" key="9">
    <source>
        <dbReference type="Proteomes" id="UP001500339"/>
    </source>
</evidence>
<accession>A0ABN1J2Q7</accession>
<dbReference type="Gene3D" id="1.20.1600.10">
    <property type="entry name" value="Outer membrane efflux proteins (OEP)"/>
    <property type="match status" value="2"/>
</dbReference>
<gene>
    <name evidence="8" type="ORF">GCM10008905_24140</name>
</gene>
<feature type="chain" id="PRO_5045785995" evidence="7">
    <location>
        <begin position="24"/>
        <end position="375"/>
    </location>
</feature>
<evidence type="ECO:0000256" key="5">
    <source>
        <dbReference type="ARBA" id="ARBA00023237"/>
    </source>
</evidence>
<keyword evidence="3" id="KW-0812">Transmembrane</keyword>
<keyword evidence="7" id="KW-0732">Signal</keyword>
<comment type="subcellular location">
    <subcellularLocation>
        <location evidence="1">Cell outer membrane</location>
    </subcellularLocation>
</comment>
<name>A0ABN1J2Q7_9CLOT</name>
<dbReference type="InterPro" id="IPR051906">
    <property type="entry name" value="TolC-like"/>
</dbReference>